<keyword evidence="1" id="KW-0732">Signal</keyword>
<name>A0ABR1IQK1_9AGAR</name>
<feature type="signal peptide" evidence="1">
    <location>
        <begin position="1"/>
        <end position="30"/>
    </location>
</feature>
<keyword evidence="3" id="KW-1185">Reference proteome</keyword>
<protein>
    <submittedName>
        <fullName evidence="2">Uncharacterized protein</fullName>
    </submittedName>
</protein>
<accession>A0ABR1IQK1</accession>
<sequence>MKQLQWFPLWSPFLLPLLQVELFCSSEVKGRTSSCTTSHLLKPFDLPISSQSTPSASVTKKHRPVPLSCPMVNESMDVASPLHALSIQCSPAPVPASTSSVKTAGVSTSQVKVVPKPAPVASQLVDSVGVKKTKHTQRAPTSHALVKVPTSMTEVFDIPAGVRQFQVPKGYSISSSVTPSFHLAPPRVLGDFTIPLELYGIKHRMEAIQEMMRARQVSAHYAML</sequence>
<dbReference type="Proteomes" id="UP001498398">
    <property type="component" value="Unassembled WGS sequence"/>
</dbReference>
<feature type="chain" id="PRO_5045832253" evidence="1">
    <location>
        <begin position="31"/>
        <end position="224"/>
    </location>
</feature>
<evidence type="ECO:0000313" key="2">
    <source>
        <dbReference type="EMBL" id="KAK7435976.1"/>
    </source>
</evidence>
<reference evidence="2 3" key="1">
    <citation type="submission" date="2024-01" db="EMBL/GenBank/DDBJ databases">
        <title>A draft genome for the cacao thread blight pathogen Marasmiellus scandens.</title>
        <authorList>
            <person name="Baruah I.K."/>
            <person name="Leung J."/>
            <person name="Bukari Y."/>
            <person name="Amoako-Attah I."/>
            <person name="Meinhardt L.W."/>
            <person name="Bailey B.A."/>
            <person name="Cohen S.P."/>
        </authorList>
    </citation>
    <scope>NUCLEOTIDE SEQUENCE [LARGE SCALE GENOMIC DNA]</scope>
    <source>
        <strain evidence="2 3">GH-19</strain>
    </source>
</reference>
<comment type="caution">
    <text evidence="2">The sequence shown here is derived from an EMBL/GenBank/DDBJ whole genome shotgun (WGS) entry which is preliminary data.</text>
</comment>
<evidence type="ECO:0000313" key="3">
    <source>
        <dbReference type="Proteomes" id="UP001498398"/>
    </source>
</evidence>
<organism evidence="2 3">
    <name type="scientific">Marasmiellus scandens</name>
    <dbReference type="NCBI Taxonomy" id="2682957"/>
    <lineage>
        <taxon>Eukaryota</taxon>
        <taxon>Fungi</taxon>
        <taxon>Dikarya</taxon>
        <taxon>Basidiomycota</taxon>
        <taxon>Agaricomycotina</taxon>
        <taxon>Agaricomycetes</taxon>
        <taxon>Agaricomycetidae</taxon>
        <taxon>Agaricales</taxon>
        <taxon>Marasmiineae</taxon>
        <taxon>Omphalotaceae</taxon>
        <taxon>Marasmiellus</taxon>
    </lineage>
</organism>
<evidence type="ECO:0000256" key="1">
    <source>
        <dbReference type="SAM" id="SignalP"/>
    </source>
</evidence>
<dbReference type="EMBL" id="JBANRG010000100">
    <property type="protein sequence ID" value="KAK7435976.1"/>
    <property type="molecule type" value="Genomic_DNA"/>
</dbReference>
<gene>
    <name evidence="2" type="ORF">VKT23_019383</name>
</gene>
<proteinExistence type="predicted"/>